<reference evidence="4" key="1">
    <citation type="submission" date="2017-05" db="EMBL/GenBank/DDBJ databases">
        <authorList>
            <person name="Sharma S."/>
            <person name="Sidhu C."/>
            <person name="Pinnaka A.K."/>
        </authorList>
    </citation>
    <scope>NUCLEOTIDE SEQUENCE [LARGE SCALE GENOMIC DNA]</scope>
    <source>
        <strain evidence="4">AK93</strain>
    </source>
</reference>
<dbReference type="OrthoDB" id="8756620at2"/>
<protein>
    <recommendedName>
        <fullName evidence="5">DUF2149 domain-containing protein</fullName>
    </recommendedName>
</protein>
<evidence type="ECO:0000313" key="4">
    <source>
        <dbReference type="Proteomes" id="UP000256763"/>
    </source>
</evidence>
<proteinExistence type="predicted"/>
<dbReference type="EMBL" id="NFZW01000018">
    <property type="protein sequence ID" value="RFA33933.1"/>
    <property type="molecule type" value="Genomic_DNA"/>
</dbReference>
<name>A0A3E0WP07_9GAMM</name>
<dbReference type="InterPro" id="IPR018676">
    <property type="entry name" value="DUF2149"/>
</dbReference>
<evidence type="ECO:0000256" key="1">
    <source>
        <dbReference type="SAM" id="MobiDB-lite"/>
    </source>
</evidence>
<keyword evidence="2" id="KW-1133">Transmembrane helix</keyword>
<evidence type="ECO:0000256" key="2">
    <source>
        <dbReference type="SAM" id="Phobius"/>
    </source>
</evidence>
<sequence>MPRRNLLASRFDREAEEPLGPLANLLDIMLVFACGLIVALLAMSQDLQEHFREDSGQTVEAGRELPELPEGLGEQGQGYKPMGRVYQDPRTGKLILIGEDNDN</sequence>
<accession>A0A3E0WP07</accession>
<keyword evidence="2" id="KW-0812">Transmembrane</keyword>
<keyword evidence="2" id="KW-0472">Membrane</keyword>
<feature type="transmembrane region" description="Helical" evidence="2">
    <location>
        <begin position="20"/>
        <end position="42"/>
    </location>
</feature>
<feature type="compositionally biased region" description="Basic and acidic residues" evidence="1">
    <location>
        <begin position="53"/>
        <end position="66"/>
    </location>
</feature>
<gene>
    <name evidence="3" type="ORF">CAL65_16445</name>
</gene>
<keyword evidence="4" id="KW-1185">Reference proteome</keyword>
<evidence type="ECO:0008006" key="5">
    <source>
        <dbReference type="Google" id="ProtNLM"/>
    </source>
</evidence>
<evidence type="ECO:0000313" key="3">
    <source>
        <dbReference type="EMBL" id="RFA33933.1"/>
    </source>
</evidence>
<dbReference type="AlphaFoldDB" id="A0A3E0WP07"/>
<dbReference type="Pfam" id="PF09919">
    <property type="entry name" value="DUF2149"/>
    <property type="match status" value="1"/>
</dbReference>
<feature type="region of interest" description="Disordered" evidence="1">
    <location>
        <begin position="53"/>
        <end position="86"/>
    </location>
</feature>
<comment type="caution">
    <text evidence="3">The sequence shown here is derived from an EMBL/GenBank/DDBJ whole genome shotgun (WGS) entry which is preliminary data.</text>
</comment>
<organism evidence="3 4">
    <name type="scientific">Alkalilimnicola ehrlichii</name>
    <dbReference type="NCBI Taxonomy" id="351052"/>
    <lineage>
        <taxon>Bacteria</taxon>
        <taxon>Pseudomonadati</taxon>
        <taxon>Pseudomonadota</taxon>
        <taxon>Gammaproteobacteria</taxon>
        <taxon>Chromatiales</taxon>
        <taxon>Ectothiorhodospiraceae</taxon>
        <taxon>Alkalilimnicola</taxon>
    </lineage>
</organism>
<dbReference type="RefSeq" id="WP_116303286.1">
    <property type="nucleotide sequence ID" value="NZ_NFZV01000019.1"/>
</dbReference>
<dbReference type="Proteomes" id="UP000256763">
    <property type="component" value="Unassembled WGS sequence"/>
</dbReference>